<proteinExistence type="predicted"/>
<keyword evidence="2 3" id="KW-0694">RNA-binding</keyword>
<keyword evidence="1" id="KW-0597">Phosphoprotein</keyword>
<evidence type="ECO:0000259" key="5">
    <source>
        <dbReference type="PROSITE" id="PS50102"/>
    </source>
</evidence>
<dbReference type="Gene3D" id="3.30.70.330">
    <property type="match status" value="1"/>
</dbReference>
<name>A0A420YC80_9PEZI</name>
<dbReference type="AlphaFoldDB" id="A0A420YC80"/>
<dbReference type="SUPFAM" id="SSF54928">
    <property type="entry name" value="RNA-binding domain, RBD"/>
    <property type="match status" value="2"/>
</dbReference>
<dbReference type="InterPro" id="IPR000504">
    <property type="entry name" value="RRM_dom"/>
</dbReference>
<evidence type="ECO:0000256" key="2">
    <source>
        <dbReference type="ARBA" id="ARBA00022884"/>
    </source>
</evidence>
<dbReference type="Proteomes" id="UP000275385">
    <property type="component" value="Unassembled WGS sequence"/>
</dbReference>
<dbReference type="FunFam" id="3.30.70.330:FF:000089">
    <property type="entry name" value="RNA binding protein"/>
    <property type="match status" value="1"/>
</dbReference>
<dbReference type="STRING" id="177199.A0A420YC80"/>
<feature type="compositionally biased region" description="Polar residues" evidence="4">
    <location>
        <begin position="204"/>
        <end position="215"/>
    </location>
</feature>
<feature type="compositionally biased region" description="Low complexity" evidence="4">
    <location>
        <begin position="170"/>
        <end position="203"/>
    </location>
</feature>
<gene>
    <name evidence="6" type="primary">WHI3</name>
    <name evidence="6" type="ORF">DL546_002988</name>
</gene>
<evidence type="ECO:0000313" key="6">
    <source>
        <dbReference type="EMBL" id="RKU45519.1"/>
    </source>
</evidence>
<dbReference type="PROSITE" id="PS50102">
    <property type="entry name" value="RRM"/>
    <property type="match status" value="1"/>
</dbReference>
<dbReference type="Pfam" id="PF00076">
    <property type="entry name" value="RRM_1"/>
    <property type="match status" value="1"/>
</dbReference>
<keyword evidence="7" id="KW-1185">Reference proteome</keyword>
<feature type="region of interest" description="Disordered" evidence="4">
    <location>
        <begin position="170"/>
        <end position="215"/>
    </location>
</feature>
<dbReference type="PANTHER" id="PTHR10501">
    <property type="entry name" value="U1 SMALL NUCLEAR RIBONUCLEOPROTEIN A/U2 SMALL NUCLEAR RIBONUCLEOPROTEIN B"/>
    <property type="match status" value="1"/>
</dbReference>
<feature type="region of interest" description="Disordered" evidence="4">
    <location>
        <begin position="623"/>
        <end position="660"/>
    </location>
</feature>
<dbReference type="InterPro" id="IPR035979">
    <property type="entry name" value="RBD_domain_sf"/>
</dbReference>
<feature type="compositionally biased region" description="Polar residues" evidence="4">
    <location>
        <begin position="68"/>
        <end position="87"/>
    </location>
</feature>
<evidence type="ECO:0000256" key="4">
    <source>
        <dbReference type="SAM" id="MobiDB-lite"/>
    </source>
</evidence>
<dbReference type="EMBL" id="QVQW01000020">
    <property type="protein sequence ID" value="RKU45519.1"/>
    <property type="molecule type" value="Genomic_DNA"/>
</dbReference>
<evidence type="ECO:0000256" key="3">
    <source>
        <dbReference type="PROSITE-ProRule" id="PRU00176"/>
    </source>
</evidence>
<dbReference type="CDD" id="cd12245">
    <property type="entry name" value="RRM_scw1_like"/>
    <property type="match status" value="1"/>
</dbReference>
<feature type="compositionally biased region" description="Polar residues" evidence="4">
    <location>
        <begin position="46"/>
        <end position="59"/>
    </location>
</feature>
<dbReference type="SMART" id="SM00360">
    <property type="entry name" value="RRM"/>
    <property type="match status" value="2"/>
</dbReference>
<evidence type="ECO:0000256" key="1">
    <source>
        <dbReference type="ARBA" id="ARBA00022553"/>
    </source>
</evidence>
<accession>A0A420YC80</accession>
<feature type="compositionally biased region" description="Low complexity" evidence="4">
    <location>
        <begin position="9"/>
        <end position="25"/>
    </location>
</feature>
<dbReference type="InterPro" id="IPR012677">
    <property type="entry name" value="Nucleotide-bd_a/b_plait_sf"/>
</dbReference>
<evidence type="ECO:0000313" key="7">
    <source>
        <dbReference type="Proteomes" id="UP000275385"/>
    </source>
</evidence>
<dbReference type="GO" id="GO:0003723">
    <property type="term" value="F:RNA binding"/>
    <property type="evidence" value="ECO:0007669"/>
    <property type="project" value="UniProtKB-UniRule"/>
</dbReference>
<feature type="region of interest" description="Disordered" evidence="4">
    <location>
        <begin position="1"/>
        <end position="87"/>
    </location>
</feature>
<feature type="domain" description="RRM" evidence="5">
    <location>
        <begin position="415"/>
        <end position="492"/>
    </location>
</feature>
<protein>
    <submittedName>
        <fullName evidence="6">Cell cycle RNA binding protein whi3</fullName>
    </submittedName>
</protein>
<feature type="compositionally biased region" description="Low complexity" evidence="4">
    <location>
        <begin position="646"/>
        <end position="658"/>
    </location>
</feature>
<comment type="caution">
    <text evidence="6">The sequence shown here is derived from an EMBL/GenBank/DDBJ whole genome shotgun (WGS) entry which is preliminary data.</text>
</comment>
<dbReference type="CDD" id="cd00590">
    <property type="entry name" value="RRM_SF"/>
    <property type="match status" value="1"/>
</dbReference>
<organism evidence="6 7">
    <name type="scientific">Coniochaeta pulveracea</name>
    <dbReference type="NCBI Taxonomy" id="177199"/>
    <lineage>
        <taxon>Eukaryota</taxon>
        <taxon>Fungi</taxon>
        <taxon>Dikarya</taxon>
        <taxon>Ascomycota</taxon>
        <taxon>Pezizomycotina</taxon>
        <taxon>Sordariomycetes</taxon>
        <taxon>Sordariomycetidae</taxon>
        <taxon>Coniochaetales</taxon>
        <taxon>Coniochaetaceae</taxon>
        <taxon>Coniochaeta</taxon>
    </lineage>
</organism>
<sequence>MNGVTRRTGASNGASNNSAASDGASKPSAFPPSTSSRASPFPTAPGTASNAMANQSFKPQAQPLRLPATSQSTHPLSTAFAKSSPPTTVSAVIRRLPNDVSEKDLRAMLTFSEDLDDVQLQHPTQPEDSGFLSAVLTFTSLAGAQEVQNKLHGKPNLSRTAELIVELPASSPASSGRGSLNEGSTAIAPSTSTSSTASSTTSIRQGTLYNGSSQTVEPLSMSVNNLSGAAGVANMNGMNGLSALNSGLSGLYRGELSNNETNHFPGMFSPQSPIGNHLRSGISGKALIKNDLADDDEANKLLSDLHPLTDSAAQEYPDNTPAATQPRRLTVPHIPINRMANLSLATSNMPGPSSMPPAYGQPGTAPYSAIARAQFSDISPVMPNGAGSAHNYHSQHRGSTSFPAVNPADQNPPCNTLYVGNLPIDTSEEELKTLFSKARGYRRLCFRTKGNGPMCFVEFEDVSFATKALNELYGYPLHNSVKGGIRLSFSKNPLGVRSNQNPVPNGVGSAAGLNGITTGVANGFAAANGPPPGLRVPPGFRQNYSSSSSSSAAPAAYGKGSFASSSSSNGIWNNSAYSTNVSNANMHASNGHASNAFNVNGYSANVYPPQHAQNPNGYVPNMYNTNSGNPSEDGPTEDDLDGYHLSGYNQNGNGSNGYIGLQGYTPGYTLR</sequence>
<reference evidence="6 7" key="1">
    <citation type="submission" date="2018-08" db="EMBL/GenBank/DDBJ databases">
        <title>Draft genome of the lignicolous fungus Coniochaeta pulveracea.</title>
        <authorList>
            <person name="Borstlap C.J."/>
            <person name="De Witt R.N."/>
            <person name="Botha A."/>
            <person name="Volschenk H."/>
        </authorList>
    </citation>
    <scope>NUCLEOTIDE SEQUENCE [LARGE SCALE GENOMIC DNA]</scope>
    <source>
        <strain evidence="6 7">CAB683</strain>
    </source>
</reference>
<dbReference type="OrthoDB" id="431169at2759"/>